<dbReference type="Proteomes" id="UP000613160">
    <property type="component" value="Unassembled WGS sequence"/>
</dbReference>
<organism evidence="8 9">
    <name type="scientific">Aureimonas glaciei</name>
    <dbReference type="NCBI Taxonomy" id="1776957"/>
    <lineage>
        <taxon>Bacteria</taxon>
        <taxon>Pseudomonadati</taxon>
        <taxon>Pseudomonadota</taxon>
        <taxon>Alphaproteobacteria</taxon>
        <taxon>Hyphomicrobiales</taxon>
        <taxon>Aurantimonadaceae</taxon>
        <taxon>Aureimonas</taxon>
    </lineage>
</organism>
<proteinExistence type="inferred from homology"/>
<accession>A0A916XT66</accession>
<keyword evidence="3" id="KW-0238">DNA-binding</keyword>
<feature type="domain" description="HTH lysR-type" evidence="7">
    <location>
        <begin position="4"/>
        <end position="61"/>
    </location>
</feature>
<dbReference type="AlphaFoldDB" id="A0A916XT66"/>
<dbReference type="InterPro" id="IPR005119">
    <property type="entry name" value="LysR_subst-bd"/>
</dbReference>
<dbReference type="PROSITE" id="PS50931">
    <property type="entry name" value="HTH_LYSR"/>
    <property type="match status" value="1"/>
</dbReference>
<evidence type="ECO:0000313" key="9">
    <source>
        <dbReference type="Proteomes" id="UP000613160"/>
    </source>
</evidence>
<dbReference type="Gene3D" id="3.40.190.290">
    <property type="match status" value="1"/>
</dbReference>
<keyword evidence="2" id="KW-0805">Transcription regulation</keyword>
<evidence type="ECO:0000256" key="5">
    <source>
        <dbReference type="ARBA" id="ARBA00039279"/>
    </source>
</evidence>
<comment type="similarity">
    <text evidence="1">Belongs to the LysR transcriptional regulatory family.</text>
</comment>
<dbReference type="GO" id="GO:0003700">
    <property type="term" value="F:DNA-binding transcription factor activity"/>
    <property type="evidence" value="ECO:0007669"/>
    <property type="project" value="InterPro"/>
</dbReference>
<evidence type="ECO:0000259" key="7">
    <source>
        <dbReference type="PROSITE" id="PS50931"/>
    </source>
</evidence>
<dbReference type="InterPro" id="IPR000847">
    <property type="entry name" value="LysR_HTH_N"/>
</dbReference>
<evidence type="ECO:0000256" key="6">
    <source>
        <dbReference type="ARBA" id="ARBA00043141"/>
    </source>
</evidence>
<sequence>MRTLSLRQLRSIQEISRLGTIAAAARSLGLTAPAITLQVKQMEEEFGLTLFDRTSDGMHLREAGYAALKAADAIETVLQGLQDDLDAIKGVRRGLIRLGVVSTAKYFAPSMIAGFRKDHPAIEIKLLVGNRFEIVEQLRAYELDIALMGRPPTEIPIEAKVFGDHPLVMIAAPGHPLAALRSIDKARLLQEPIIIREPGSGTRKSLETFFSAIPDALERNTTQMGSNETIKQAVMAGLGIAFISAHTIAFEVEMRRLVILDVVDMPIRKQWFAVTRGDHVPAPAEKAFATFLSQKGATFLPMLDRLYPSDASRLER</sequence>
<keyword evidence="4" id="KW-0804">Transcription</keyword>
<dbReference type="Pfam" id="PF03466">
    <property type="entry name" value="LysR_substrate"/>
    <property type="match status" value="1"/>
</dbReference>
<dbReference type="Pfam" id="PF00126">
    <property type="entry name" value="HTH_1"/>
    <property type="match status" value="1"/>
</dbReference>
<dbReference type="Gene3D" id="1.10.10.10">
    <property type="entry name" value="Winged helix-like DNA-binding domain superfamily/Winged helix DNA-binding domain"/>
    <property type="match status" value="1"/>
</dbReference>
<evidence type="ECO:0000256" key="3">
    <source>
        <dbReference type="ARBA" id="ARBA00023125"/>
    </source>
</evidence>
<dbReference type="EMBL" id="BMJJ01000001">
    <property type="protein sequence ID" value="GGD07086.1"/>
    <property type="molecule type" value="Genomic_DNA"/>
</dbReference>
<dbReference type="RefSeq" id="WP_188849193.1">
    <property type="nucleotide sequence ID" value="NZ_BMJJ01000001.1"/>
</dbReference>
<dbReference type="InterPro" id="IPR036388">
    <property type="entry name" value="WH-like_DNA-bd_sf"/>
</dbReference>
<dbReference type="PRINTS" id="PR00039">
    <property type="entry name" value="HTHLYSR"/>
</dbReference>
<dbReference type="GO" id="GO:0000976">
    <property type="term" value="F:transcription cis-regulatory region binding"/>
    <property type="evidence" value="ECO:0007669"/>
    <property type="project" value="TreeGrafter"/>
</dbReference>
<dbReference type="SUPFAM" id="SSF46785">
    <property type="entry name" value="Winged helix' DNA-binding domain"/>
    <property type="match status" value="1"/>
</dbReference>
<evidence type="ECO:0000256" key="4">
    <source>
        <dbReference type="ARBA" id="ARBA00023163"/>
    </source>
</evidence>
<evidence type="ECO:0000256" key="1">
    <source>
        <dbReference type="ARBA" id="ARBA00009437"/>
    </source>
</evidence>
<evidence type="ECO:0000256" key="2">
    <source>
        <dbReference type="ARBA" id="ARBA00023015"/>
    </source>
</evidence>
<name>A0A916XT66_9HYPH</name>
<gene>
    <name evidence="8" type="ORF">GCM10011335_07570</name>
</gene>
<evidence type="ECO:0000313" key="8">
    <source>
        <dbReference type="EMBL" id="GGD07086.1"/>
    </source>
</evidence>
<keyword evidence="9" id="KW-1185">Reference proteome</keyword>
<comment type="caution">
    <text evidence="8">The sequence shown here is derived from an EMBL/GenBank/DDBJ whole genome shotgun (WGS) entry which is preliminary data.</text>
</comment>
<dbReference type="InterPro" id="IPR036390">
    <property type="entry name" value="WH_DNA-bd_sf"/>
</dbReference>
<dbReference type="PANTHER" id="PTHR30126">
    <property type="entry name" value="HTH-TYPE TRANSCRIPTIONAL REGULATOR"/>
    <property type="match status" value="1"/>
</dbReference>
<reference evidence="8" key="1">
    <citation type="journal article" date="2014" name="Int. J. Syst. Evol. Microbiol.">
        <title>Complete genome sequence of Corynebacterium casei LMG S-19264T (=DSM 44701T), isolated from a smear-ripened cheese.</title>
        <authorList>
            <consortium name="US DOE Joint Genome Institute (JGI-PGF)"/>
            <person name="Walter F."/>
            <person name="Albersmeier A."/>
            <person name="Kalinowski J."/>
            <person name="Ruckert C."/>
        </authorList>
    </citation>
    <scope>NUCLEOTIDE SEQUENCE</scope>
    <source>
        <strain evidence="8">CGMCC 1.15493</strain>
    </source>
</reference>
<reference evidence="8" key="2">
    <citation type="submission" date="2020-09" db="EMBL/GenBank/DDBJ databases">
        <authorList>
            <person name="Sun Q."/>
            <person name="Zhou Y."/>
        </authorList>
    </citation>
    <scope>NUCLEOTIDE SEQUENCE</scope>
    <source>
        <strain evidence="8">CGMCC 1.15493</strain>
    </source>
</reference>
<dbReference type="SUPFAM" id="SSF53850">
    <property type="entry name" value="Periplasmic binding protein-like II"/>
    <property type="match status" value="1"/>
</dbReference>
<protein>
    <recommendedName>
        <fullName evidence="5">HTH-type transcriptional regulator CbbR</fullName>
    </recommendedName>
    <alternativeName>
        <fullName evidence="6">RuBisCO operon transcriptional regulator</fullName>
    </alternativeName>
</protein>
<dbReference type="PANTHER" id="PTHR30126:SF5">
    <property type="entry name" value="HTH-TYPE TRANSCRIPTIONAL ACTIVATOR CMPR"/>
    <property type="match status" value="1"/>
</dbReference>